<dbReference type="GO" id="GO:0032259">
    <property type="term" value="P:methylation"/>
    <property type="evidence" value="ECO:0007669"/>
    <property type="project" value="UniProtKB-KW"/>
</dbReference>
<dbReference type="REBASE" id="63161">
    <property type="entry name" value="M.Ade44594ORF3749P"/>
</dbReference>
<keyword evidence="7" id="KW-1185">Reference proteome</keyword>
<dbReference type="PROSITE" id="PS00092">
    <property type="entry name" value="N6_MTASE"/>
    <property type="match status" value="1"/>
</dbReference>
<protein>
    <submittedName>
        <fullName evidence="6">DNA methylase N-4/N-6</fullName>
    </submittedName>
</protein>
<evidence type="ECO:0000256" key="1">
    <source>
        <dbReference type="ARBA" id="ARBA00006594"/>
    </source>
</evidence>
<gene>
    <name evidence="6" type="ORF">H074_03749</name>
</gene>
<dbReference type="RefSeq" id="WP_007028690.1">
    <property type="nucleotide sequence ID" value="NZ_AOHO01000026.1"/>
</dbReference>
<dbReference type="Proteomes" id="UP000054226">
    <property type="component" value="Unassembled WGS sequence"/>
</dbReference>
<dbReference type="PANTHER" id="PTHR13370">
    <property type="entry name" value="RNA METHYLASE-RELATED"/>
    <property type="match status" value="1"/>
</dbReference>
<feature type="region of interest" description="Disordered" evidence="4">
    <location>
        <begin position="1"/>
        <end position="21"/>
    </location>
</feature>
<dbReference type="SUPFAM" id="SSF53335">
    <property type="entry name" value="S-adenosyl-L-methionine-dependent methyltransferases"/>
    <property type="match status" value="1"/>
</dbReference>
<sequence length="912" mass="101152">MARKQAAKGPTPVDAIKHGDKRTNIPTADAHEFVDPTLEEVRKVRYSRDETLDPQLVWRGKYPPIGDADSTDNDLVTDAPPIYIQEKIDPRVLIENLRRTSEHEAEQPELALFESFDGLDEMDQIDFYRHDANWSNRMILGDSLQVMSSLAERERLRGKVQMIYLDPPYGIKFGSNWQASARSRDVKDGKLEDAAREAEQIKAFRDTWEDGIQSYLSYLRDRLFAARDLLTESGSCFVQIGDENVHLVRSLMDEVFGSENFISQIVLKTTSGAGSPSGGTLALAGVSDHIIWYGKDREQLKYRQILTGKSRGQGSDLYKRVRLPDGSSRAATKDELNEPSLLPEGARLFRPDNLTSQSSGAPQFFDVKINDTVYPVGKSGWKTSRSGMDRLVAADRIFITRNGTLQYVRFLDDFPAMPINNVWTDVGTGSFTEEKIYIVQSNTKVIQRCMLMCTDPGDLVLDPTCGSGTTAFVAEQWGRRWITIDTSRVALTLARQRIMGAKYPWYLLADSAEGHAKAQSMTAQTLPQQEFTDDIRHGFVYERVQHVTLKSIANNPDIKEGMSRSEIDVAIKRHADFELLYDKPYENKKRLRVSGPFTVESLSPHRSLAFPGGSGDTTHESGGETEAAKDADAPNFEQSILDNLAKAGIQNGTRSERITFASFESYAGEYIQAVGEQAGDEATRVALAIGPQYGTVSPSYVKKAAREAINAEDVDLLCILGFAFDAQVTGLTDDDGVTVEASDEGFANVAAIRKLGRIPTLMVRMNADLLMGEELKKTGAGNLFTVFGEPDIELDETADGLVVHLNGVDVYDPTTGEVRSKDTGQIALWMIDTDYNEESFFVRHCYFTGGNDPYKGLKRALKADIDADAWESLYSITSQPFAKPETGKIAVKVINDYGDEVMKVFGVGDGAR</sequence>
<evidence type="ECO:0000259" key="5">
    <source>
        <dbReference type="Pfam" id="PF01555"/>
    </source>
</evidence>
<dbReference type="InterPro" id="IPR002052">
    <property type="entry name" value="DNA_methylase_N6_adenine_CS"/>
</dbReference>
<dbReference type="InterPro" id="IPR002941">
    <property type="entry name" value="DNA_methylase_N4/N6"/>
</dbReference>
<feature type="region of interest" description="Disordered" evidence="4">
    <location>
        <begin position="604"/>
        <end position="633"/>
    </location>
</feature>
<feature type="compositionally biased region" description="Basic and acidic residues" evidence="4">
    <location>
        <begin position="617"/>
        <end position="632"/>
    </location>
</feature>
<evidence type="ECO:0000256" key="2">
    <source>
        <dbReference type="ARBA" id="ARBA00022603"/>
    </source>
</evidence>
<dbReference type="GO" id="GO:0003677">
    <property type="term" value="F:DNA binding"/>
    <property type="evidence" value="ECO:0007669"/>
    <property type="project" value="InterPro"/>
</dbReference>
<dbReference type="AlphaFoldDB" id="M2Z8W3"/>
<keyword evidence="3" id="KW-0808">Transferase</keyword>
<feature type="domain" description="DNA methylase N-4/N-6" evidence="5">
    <location>
        <begin position="160"/>
        <end position="494"/>
    </location>
</feature>
<dbReference type="GO" id="GO:0008170">
    <property type="term" value="F:N-methyltransferase activity"/>
    <property type="evidence" value="ECO:0007669"/>
    <property type="project" value="InterPro"/>
</dbReference>
<proteinExistence type="inferred from homology"/>
<evidence type="ECO:0000313" key="7">
    <source>
        <dbReference type="Proteomes" id="UP000054226"/>
    </source>
</evidence>
<dbReference type="InterPro" id="IPR001091">
    <property type="entry name" value="RM_Methyltransferase"/>
</dbReference>
<dbReference type="EMBL" id="AOHO01000026">
    <property type="protein sequence ID" value="EME63697.1"/>
    <property type="molecule type" value="Genomic_DNA"/>
</dbReference>
<evidence type="ECO:0000256" key="4">
    <source>
        <dbReference type="SAM" id="MobiDB-lite"/>
    </source>
</evidence>
<dbReference type="InterPro" id="IPR029063">
    <property type="entry name" value="SAM-dependent_MTases_sf"/>
</dbReference>
<comment type="similarity">
    <text evidence="1">Belongs to the N(4)/N(6)-methyltransferase family.</text>
</comment>
<keyword evidence="2 6" id="KW-0489">Methyltransferase</keyword>
<dbReference type="PATRIC" id="fig|1284240.4.peg.750"/>
<dbReference type="GO" id="GO:0005737">
    <property type="term" value="C:cytoplasm"/>
    <property type="evidence" value="ECO:0007669"/>
    <property type="project" value="TreeGrafter"/>
</dbReference>
<accession>M2Z8W3</accession>
<evidence type="ECO:0000313" key="6">
    <source>
        <dbReference type="EMBL" id="EME63697.1"/>
    </source>
</evidence>
<evidence type="ECO:0000256" key="3">
    <source>
        <dbReference type="ARBA" id="ARBA00022679"/>
    </source>
</evidence>
<organism evidence="6 7">
    <name type="scientific">Amycolatopsis decaplanina DSM 44594</name>
    <dbReference type="NCBI Taxonomy" id="1284240"/>
    <lineage>
        <taxon>Bacteria</taxon>
        <taxon>Bacillati</taxon>
        <taxon>Actinomycetota</taxon>
        <taxon>Actinomycetes</taxon>
        <taxon>Pseudonocardiales</taxon>
        <taxon>Pseudonocardiaceae</taxon>
        <taxon>Amycolatopsis</taxon>
    </lineage>
</organism>
<name>M2Z8W3_9PSEU</name>
<dbReference type="Pfam" id="PF01555">
    <property type="entry name" value="N6_N4_Mtase"/>
    <property type="match status" value="1"/>
</dbReference>
<dbReference type="PANTHER" id="PTHR13370:SF16">
    <property type="entry name" value="SITE-SPECIFIC DNA-METHYLTRANSFERASE (ADENINE-SPECIFIC)"/>
    <property type="match status" value="1"/>
</dbReference>
<dbReference type="OrthoDB" id="9773060at2"/>
<reference evidence="6 7" key="1">
    <citation type="journal article" date="2013" name="Genome Announc.">
        <title>Draft Genome Sequence of Amycolatopsis decaplanina Strain DSM 44594T.</title>
        <authorList>
            <person name="Kaur N."/>
            <person name="Kumar S."/>
            <person name="Bala M."/>
            <person name="Raghava G.P."/>
            <person name="Mayilraj S."/>
        </authorList>
    </citation>
    <scope>NUCLEOTIDE SEQUENCE [LARGE SCALE GENOMIC DNA]</scope>
    <source>
        <strain evidence="6 7">DSM 44594</strain>
    </source>
</reference>
<dbReference type="PRINTS" id="PR00508">
    <property type="entry name" value="S21N4MTFRASE"/>
</dbReference>
<dbReference type="Gene3D" id="3.40.50.150">
    <property type="entry name" value="Vaccinia Virus protein VP39"/>
    <property type="match status" value="1"/>
</dbReference>
<comment type="caution">
    <text evidence="6">The sequence shown here is derived from an EMBL/GenBank/DDBJ whole genome shotgun (WGS) entry which is preliminary data.</text>
</comment>